<evidence type="ECO:0000256" key="7">
    <source>
        <dbReference type="ARBA" id="ARBA00023204"/>
    </source>
</evidence>
<comment type="similarity">
    <text evidence="2 9">Belongs to the RecN family.</text>
</comment>
<evidence type="ECO:0000259" key="11">
    <source>
        <dbReference type="Pfam" id="PF02463"/>
    </source>
</evidence>
<sequence>MLTRLSIRDIVLIERLDLTFSAGLTVLTGETGAGKSILLDSLGLALGARADTGLVRAGAAQGSVTAVFEPEDGSDLDALLAENGLDTGEGVLILRRVVTADRKSRAFVNDQPVSVGLLRALGERLVEIHGQHDDTALLQPAGHRDLLDAFGGHAREVRDTAGAADALARAQTALDDARRAIAEAARDADYLRHVLAELEELAPEEGEEEGLANARADMMAAEKVAGDLDAALALLSGSGERTSAGIEQMMAAALRRLEAAAQRVPGRLDEAMQGLDRALVEAGEALAALDRARADLAFDPAVLERTEERLFALRAAARKHDVAVDVLPALRDRFAQRLADLDRGEARVGELEEARDAAAAAYDAAAGALSAARTLAARALETEVTGELGPLALGKARFAVSVTTDPDAGRAPHGRDRVEFLVATIPGTEPAPLMKIASGGEISRFVLALKVALGRARSAPTLVFDEVDRGIGGATADMVGARLKRLADGAQVLVITHSPQVAARGNRHLRIAKTLTDTGASTDVAALDIDARREEIARMLAGTTVTDAARAAADSLLGDRP</sequence>
<dbReference type="PANTHER" id="PTHR11059:SF0">
    <property type="entry name" value="DNA REPAIR PROTEIN RECN"/>
    <property type="match status" value="1"/>
</dbReference>
<evidence type="ECO:0000256" key="3">
    <source>
        <dbReference type="ARBA" id="ARBA00021315"/>
    </source>
</evidence>
<dbReference type="Pfam" id="PF02463">
    <property type="entry name" value="SMC_N"/>
    <property type="match status" value="1"/>
</dbReference>
<dbReference type="Proteomes" id="UP001055804">
    <property type="component" value="Unassembled WGS sequence"/>
</dbReference>
<evidence type="ECO:0000313" key="13">
    <source>
        <dbReference type="Proteomes" id="UP001055804"/>
    </source>
</evidence>
<dbReference type="RefSeq" id="WP_269330922.1">
    <property type="nucleotide sequence ID" value="NZ_JAMZFT010000001.1"/>
</dbReference>
<dbReference type="NCBIfam" id="TIGR00634">
    <property type="entry name" value="recN"/>
    <property type="match status" value="1"/>
</dbReference>
<dbReference type="InterPro" id="IPR027417">
    <property type="entry name" value="P-loop_NTPase"/>
</dbReference>
<keyword evidence="6" id="KW-0067">ATP-binding</keyword>
<keyword evidence="7 9" id="KW-0234">DNA repair</keyword>
<keyword evidence="13" id="KW-1185">Reference proteome</keyword>
<dbReference type="PIRSF" id="PIRSF003128">
    <property type="entry name" value="RecN"/>
    <property type="match status" value="1"/>
</dbReference>
<dbReference type="InterPro" id="IPR004604">
    <property type="entry name" value="DNA_recomb/repair_RecN"/>
</dbReference>
<dbReference type="PANTHER" id="PTHR11059">
    <property type="entry name" value="DNA REPAIR PROTEIN RECN"/>
    <property type="match status" value="1"/>
</dbReference>
<evidence type="ECO:0000313" key="12">
    <source>
        <dbReference type="EMBL" id="MCP1334962.1"/>
    </source>
</evidence>
<evidence type="ECO:0000256" key="4">
    <source>
        <dbReference type="ARBA" id="ARBA00022741"/>
    </source>
</evidence>
<comment type="function">
    <text evidence="1 9">May be involved in recombinational repair of damaged DNA.</text>
</comment>
<proteinExistence type="inferred from homology"/>
<gene>
    <name evidence="12" type="primary">recN</name>
    <name evidence="12" type="ORF">NJQ99_00910</name>
</gene>
<accession>A0A9J6PFS4</accession>
<feature type="domain" description="RecF/RecN/SMC N-terminal" evidence="11">
    <location>
        <begin position="3"/>
        <end position="513"/>
    </location>
</feature>
<keyword evidence="10" id="KW-0175">Coiled coil</keyword>
<evidence type="ECO:0000256" key="6">
    <source>
        <dbReference type="ARBA" id="ARBA00022840"/>
    </source>
</evidence>
<keyword evidence="4" id="KW-0547">Nucleotide-binding</keyword>
<feature type="coiled-coil region" evidence="10">
    <location>
        <begin position="167"/>
        <end position="201"/>
    </location>
</feature>
<evidence type="ECO:0000256" key="9">
    <source>
        <dbReference type="PIRNR" id="PIRNR003128"/>
    </source>
</evidence>
<evidence type="ECO:0000256" key="1">
    <source>
        <dbReference type="ARBA" id="ARBA00003618"/>
    </source>
</evidence>
<dbReference type="CDD" id="cd03241">
    <property type="entry name" value="ABC_RecN"/>
    <property type="match status" value="2"/>
</dbReference>
<dbReference type="GO" id="GO:0043590">
    <property type="term" value="C:bacterial nucleoid"/>
    <property type="evidence" value="ECO:0007669"/>
    <property type="project" value="TreeGrafter"/>
</dbReference>
<protein>
    <recommendedName>
        <fullName evidence="3 9">DNA repair protein RecN</fullName>
    </recommendedName>
    <alternativeName>
        <fullName evidence="8 9">Recombination protein N</fullName>
    </alternativeName>
</protein>
<reference evidence="12" key="1">
    <citation type="submission" date="2022-06" db="EMBL/GenBank/DDBJ databases">
        <title>Isolation and Genomics of Futiania mangrovii gen. nov., sp. nov., a Rare and Metabolically-versatile member in the Class Alphaproteobacteria.</title>
        <authorList>
            <person name="Liu L."/>
            <person name="Huang W.-C."/>
            <person name="Pan J."/>
            <person name="Li J."/>
            <person name="Huang Y."/>
            <person name="Du H."/>
            <person name="Liu Y."/>
            <person name="Li M."/>
        </authorList>
    </citation>
    <scope>NUCLEOTIDE SEQUENCE</scope>
    <source>
        <strain evidence="12">FT118</strain>
    </source>
</reference>
<dbReference type="GO" id="GO:0006310">
    <property type="term" value="P:DNA recombination"/>
    <property type="evidence" value="ECO:0007669"/>
    <property type="project" value="InterPro"/>
</dbReference>
<evidence type="ECO:0000256" key="2">
    <source>
        <dbReference type="ARBA" id="ARBA00009441"/>
    </source>
</evidence>
<evidence type="ECO:0000256" key="5">
    <source>
        <dbReference type="ARBA" id="ARBA00022763"/>
    </source>
</evidence>
<evidence type="ECO:0000256" key="10">
    <source>
        <dbReference type="SAM" id="Coils"/>
    </source>
</evidence>
<dbReference type="SUPFAM" id="SSF52540">
    <property type="entry name" value="P-loop containing nucleoside triphosphate hydrolases"/>
    <property type="match status" value="2"/>
</dbReference>
<organism evidence="12 13">
    <name type="scientific">Futiania mangrovi</name>
    <dbReference type="NCBI Taxonomy" id="2959716"/>
    <lineage>
        <taxon>Bacteria</taxon>
        <taxon>Pseudomonadati</taxon>
        <taxon>Pseudomonadota</taxon>
        <taxon>Alphaproteobacteria</taxon>
        <taxon>Futianiales</taxon>
        <taxon>Futianiaceae</taxon>
        <taxon>Futiania</taxon>
    </lineage>
</organism>
<comment type="caution">
    <text evidence="12">The sequence shown here is derived from an EMBL/GenBank/DDBJ whole genome shotgun (WGS) entry which is preliminary data.</text>
</comment>
<evidence type="ECO:0000256" key="8">
    <source>
        <dbReference type="ARBA" id="ARBA00033408"/>
    </source>
</evidence>
<dbReference type="EMBL" id="JAMZFT010000001">
    <property type="protein sequence ID" value="MCP1334962.1"/>
    <property type="molecule type" value="Genomic_DNA"/>
</dbReference>
<dbReference type="AlphaFoldDB" id="A0A9J6PFS4"/>
<dbReference type="InterPro" id="IPR003395">
    <property type="entry name" value="RecF/RecN/SMC_N"/>
</dbReference>
<dbReference type="Gene3D" id="3.40.50.300">
    <property type="entry name" value="P-loop containing nucleotide triphosphate hydrolases"/>
    <property type="match status" value="2"/>
</dbReference>
<dbReference type="GO" id="GO:0005524">
    <property type="term" value="F:ATP binding"/>
    <property type="evidence" value="ECO:0007669"/>
    <property type="project" value="UniProtKB-KW"/>
</dbReference>
<dbReference type="GO" id="GO:0009432">
    <property type="term" value="P:SOS response"/>
    <property type="evidence" value="ECO:0007669"/>
    <property type="project" value="TreeGrafter"/>
</dbReference>
<keyword evidence="5 9" id="KW-0227">DNA damage</keyword>
<dbReference type="FunFam" id="3.40.50.300:FF:000319">
    <property type="entry name" value="DNA repair protein RecN"/>
    <property type="match status" value="1"/>
</dbReference>
<name>A0A9J6PFS4_9PROT</name>
<dbReference type="GO" id="GO:0006281">
    <property type="term" value="P:DNA repair"/>
    <property type="evidence" value="ECO:0007669"/>
    <property type="project" value="UniProtKB-KW"/>
</dbReference>